<evidence type="ECO:0000313" key="1">
    <source>
        <dbReference type="EMBL" id="KKK80938.1"/>
    </source>
</evidence>
<gene>
    <name evidence="1" type="ORF">LCGC14_2818460</name>
</gene>
<dbReference type="AlphaFoldDB" id="A0A0F8YHT8"/>
<sequence>MAMRLRTVNGELMALCAAYSEEKQGDIYIDDGWNYAISQKYWRDYDEIAITDEKDVALAKKIEEET</sequence>
<protein>
    <submittedName>
        <fullName evidence="1">Uncharacterized protein</fullName>
    </submittedName>
</protein>
<reference evidence="1" key="1">
    <citation type="journal article" date="2015" name="Nature">
        <title>Complex archaea that bridge the gap between prokaryotes and eukaryotes.</title>
        <authorList>
            <person name="Spang A."/>
            <person name="Saw J.H."/>
            <person name="Jorgensen S.L."/>
            <person name="Zaremba-Niedzwiedzka K."/>
            <person name="Martijn J."/>
            <person name="Lind A.E."/>
            <person name="van Eijk R."/>
            <person name="Schleper C."/>
            <person name="Guy L."/>
            <person name="Ettema T.J."/>
        </authorList>
    </citation>
    <scope>NUCLEOTIDE SEQUENCE</scope>
</reference>
<accession>A0A0F8YHT8</accession>
<name>A0A0F8YHT8_9ZZZZ</name>
<dbReference type="EMBL" id="LAZR01053350">
    <property type="protein sequence ID" value="KKK80938.1"/>
    <property type="molecule type" value="Genomic_DNA"/>
</dbReference>
<proteinExistence type="predicted"/>
<organism evidence="1">
    <name type="scientific">marine sediment metagenome</name>
    <dbReference type="NCBI Taxonomy" id="412755"/>
    <lineage>
        <taxon>unclassified sequences</taxon>
        <taxon>metagenomes</taxon>
        <taxon>ecological metagenomes</taxon>
    </lineage>
</organism>
<comment type="caution">
    <text evidence="1">The sequence shown here is derived from an EMBL/GenBank/DDBJ whole genome shotgun (WGS) entry which is preliminary data.</text>
</comment>